<keyword evidence="3" id="KW-0645">Protease</keyword>
<dbReference type="GO" id="GO:0004190">
    <property type="term" value="F:aspartic-type endopeptidase activity"/>
    <property type="evidence" value="ECO:0007669"/>
    <property type="project" value="InterPro"/>
</dbReference>
<accession>A0A6A4GJG5</accession>
<dbReference type="InterPro" id="IPR021109">
    <property type="entry name" value="Peptidase_aspartic_dom_sf"/>
</dbReference>
<feature type="non-terminal residue" evidence="3">
    <location>
        <position position="1"/>
    </location>
</feature>
<evidence type="ECO:0000256" key="1">
    <source>
        <dbReference type="ARBA" id="ARBA00007447"/>
    </source>
</evidence>
<gene>
    <name evidence="3" type="ORF">BT96DRAFT_840402</name>
</gene>
<keyword evidence="4" id="KW-1185">Reference proteome</keyword>
<dbReference type="Gene3D" id="2.40.70.10">
    <property type="entry name" value="Acid Proteases"/>
    <property type="match status" value="2"/>
</dbReference>
<reference evidence="3" key="1">
    <citation type="journal article" date="2019" name="Environ. Microbiol.">
        <title>Fungal ecological strategies reflected in gene transcription - a case study of two litter decomposers.</title>
        <authorList>
            <person name="Barbi F."/>
            <person name="Kohler A."/>
            <person name="Barry K."/>
            <person name="Baskaran P."/>
            <person name="Daum C."/>
            <person name="Fauchery L."/>
            <person name="Ihrmark K."/>
            <person name="Kuo A."/>
            <person name="LaButti K."/>
            <person name="Lipzen A."/>
            <person name="Morin E."/>
            <person name="Grigoriev I.V."/>
            <person name="Henrissat B."/>
            <person name="Lindahl B."/>
            <person name="Martin F."/>
        </authorList>
    </citation>
    <scope>NUCLEOTIDE SEQUENCE</scope>
    <source>
        <strain evidence="3">JB14</strain>
    </source>
</reference>
<evidence type="ECO:0000313" key="4">
    <source>
        <dbReference type="Proteomes" id="UP000799118"/>
    </source>
</evidence>
<keyword evidence="3" id="KW-0378">Hydrolase</keyword>
<dbReference type="GO" id="GO:0006508">
    <property type="term" value="P:proteolysis"/>
    <property type="evidence" value="ECO:0007669"/>
    <property type="project" value="UniProtKB-KW"/>
</dbReference>
<protein>
    <submittedName>
        <fullName evidence="3">Acid protease</fullName>
    </submittedName>
</protein>
<dbReference type="PROSITE" id="PS51767">
    <property type="entry name" value="PEPTIDASE_A1"/>
    <property type="match status" value="1"/>
</dbReference>
<sequence>SADLWVYGSVPGTVNTTVFENLTYGIGSAAGFINTATLVFDDYVISDQAYLNVDALDQMSNPPGTGLIGLGPSAGSQILGSLNSSKGDTPLDRIFKQNTTTPNVLTILLSRTPENSTAANMSDTLVPLLDEQPGQITIGEVLSEYANITNQAKLPGLVDTVIQHWKTVLDPNGIIGPDGSKLNTVSGHTNLSEGQSDQLRVVFDTGFTSPQVPAAVTDTFYGRIPGAIWDEDATLWIVPCDYELNVTFIFGGVEYPIHPLDLTYIYSVNTTGDFVCAGWFQPLAENIATDPGFGSFDAILGMSSLC</sequence>
<name>A0A6A4GJG5_9AGAR</name>
<dbReference type="PANTHER" id="PTHR47966:SF51">
    <property type="entry name" value="BETA-SITE APP-CLEAVING ENZYME, ISOFORM A-RELATED"/>
    <property type="match status" value="1"/>
</dbReference>
<dbReference type="InterPro" id="IPR033121">
    <property type="entry name" value="PEPTIDASE_A1"/>
</dbReference>
<feature type="domain" description="Peptidase A1" evidence="2">
    <location>
        <begin position="1"/>
        <end position="306"/>
    </location>
</feature>
<evidence type="ECO:0000259" key="2">
    <source>
        <dbReference type="PROSITE" id="PS51767"/>
    </source>
</evidence>
<organism evidence="3 4">
    <name type="scientific">Gymnopus androsaceus JB14</name>
    <dbReference type="NCBI Taxonomy" id="1447944"/>
    <lineage>
        <taxon>Eukaryota</taxon>
        <taxon>Fungi</taxon>
        <taxon>Dikarya</taxon>
        <taxon>Basidiomycota</taxon>
        <taxon>Agaricomycotina</taxon>
        <taxon>Agaricomycetes</taxon>
        <taxon>Agaricomycetidae</taxon>
        <taxon>Agaricales</taxon>
        <taxon>Marasmiineae</taxon>
        <taxon>Omphalotaceae</taxon>
        <taxon>Gymnopus</taxon>
    </lineage>
</organism>
<proteinExistence type="inferred from homology"/>
<dbReference type="Proteomes" id="UP000799118">
    <property type="component" value="Unassembled WGS sequence"/>
</dbReference>
<dbReference type="EMBL" id="ML769957">
    <property type="protein sequence ID" value="KAE9385668.1"/>
    <property type="molecule type" value="Genomic_DNA"/>
</dbReference>
<dbReference type="OrthoDB" id="15189at2759"/>
<dbReference type="PANTHER" id="PTHR47966">
    <property type="entry name" value="BETA-SITE APP-CLEAVING ENZYME, ISOFORM A-RELATED"/>
    <property type="match status" value="1"/>
</dbReference>
<dbReference type="InterPro" id="IPR001461">
    <property type="entry name" value="Aspartic_peptidase_A1"/>
</dbReference>
<dbReference type="SUPFAM" id="SSF50630">
    <property type="entry name" value="Acid proteases"/>
    <property type="match status" value="1"/>
</dbReference>
<dbReference type="AlphaFoldDB" id="A0A6A4GJG5"/>
<comment type="similarity">
    <text evidence="1">Belongs to the peptidase A1 family.</text>
</comment>
<evidence type="ECO:0000313" key="3">
    <source>
        <dbReference type="EMBL" id="KAE9385668.1"/>
    </source>
</evidence>